<sequence>MECASNPVNVDKFLILPISEGSRTVTEVLSREGSFRILEVLSEDLLSVREISRKTGLPFVDAEAKVMALMESDLVEIKSRSSGLEGKEDIYGPAKRFVAFSSEDKSMVV</sequence>
<evidence type="ECO:0000313" key="1">
    <source>
        <dbReference type="EMBL" id="KGK97865.1"/>
    </source>
</evidence>
<keyword evidence="2" id="KW-1185">Reference proteome</keyword>
<dbReference type="Proteomes" id="UP000029859">
    <property type="component" value="Unassembled WGS sequence"/>
</dbReference>
<protein>
    <recommendedName>
        <fullName evidence="3">Transcriptional regulator</fullName>
    </recommendedName>
</protein>
<dbReference type="EMBL" id="JRHO01000014">
    <property type="protein sequence ID" value="KGK97865.1"/>
    <property type="molecule type" value="Genomic_DNA"/>
</dbReference>
<dbReference type="OrthoDB" id="141178at2157"/>
<evidence type="ECO:0008006" key="3">
    <source>
        <dbReference type="Google" id="ProtNLM"/>
    </source>
</evidence>
<reference evidence="1 2" key="1">
    <citation type="submission" date="2014-09" db="EMBL/GenBank/DDBJ databases">
        <title>Draft genome sequence of an obligately methylotrophic methanogen, Methanococcoides methylutens, isolated from marine sediment.</title>
        <authorList>
            <person name="Guan Y."/>
            <person name="Ngugi D.K."/>
            <person name="Blom J."/>
            <person name="Ali S."/>
            <person name="Ferry J.G."/>
            <person name="Stingl U."/>
        </authorList>
    </citation>
    <scope>NUCLEOTIDE SEQUENCE [LARGE SCALE GENOMIC DNA]</scope>
    <source>
        <strain evidence="1 2">DSM 2657</strain>
    </source>
</reference>
<gene>
    <name evidence="1" type="ORF">LI82_08870</name>
</gene>
<comment type="caution">
    <text evidence="1">The sequence shown here is derived from an EMBL/GenBank/DDBJ whole genome shotgun (WGS) entry which is preliminary data.</text>
</comment>
<dbReference type="AlphaFoldDB" id="A0A099SY55"/>
<dbReference type="Gene3D" id="1.10.10.10">
    <property type="entry name" value="Winged helix-like DNA-binding domain superfamily/Winged helix DNA-binding domain"/>
    <property type="match status" value="1"/>
</dbReference>
<dbReference type="InterPro" id="IPR036388">
    <property type="entry name" value="WH-like_DNA-bd_sf"/>
</dbReference>
<organism evidence="1 2">
    <name type="scientific">Methanococcoides methylutens</name>
    <dbReference type="NCBI Taxonomy" id="2226"/>
    <lineage>
        <taxon>Archaea</taxon>
        <taxon>Methanobacteriati</taxon>
        <taxon>Methanobacteriota</taxon>
        <taxon>Stenosarchaea group</taxon>
        <taxon>Methanomicrobia</taxon>
        <taxon>Methanosarcinales</taxon>
        <taxon>Methanosarcinaceae</taxon>
        <taxon>Methanococcoides</taxon>
    </lineage>
</organism>
<name>A0A099SY55_METMT</name>
<proteinExistence type="predicted"/>
<accession>A0A099SY55</accession>
<evidence type="ECO:0000313" key="2">
    <source>
        <dbReference type="Proteomes" id="UP000029859"/>
    </source>
</evidence>
<dbReference type="RefSeq" id="WP_048194984.1">
    <property type="nucleotide sequence ID" value="NZ_CAAGSM010000001.1"/>
</dbReference>